<dbReference type="AlphaFoldDB" id="A0A7D6GRQ2"/>
<dbReference type="GO" id="GO:0005524">
    <property type="term" value="F:ATP binding"/>
    <property type="evidence" value="ECO:0007669"/>
    <property type="project" value="UniProtKB-KW"/>
</dbReference>
<dbReference type="SUPFAM" id="SSF56801">
    <property type="entry name" value="Acetyl-CoA synthetase-like"/>
    <property type="match status" value="1"/>
</dbReference>
<dbReference type="KEGG" id="nay:HYG81_00730"/>
<dbReference type="InterPro" id="IPR020845">
    <property type="entry name" value="AMP-binding_CS"/>
</dbReference>
<evidence type="ECO:0000256" key="1">
    <source>
        <dbReference type="ARBA" id="ARBA00006432"/>
    </source>
</evidence>
<accession>A0A7D6GRQ2</accession>
<proteinExistence type="inferred from homology"/>
<dbReference type="OrthoDB" id="193284at2157"/>
<reference evidence="7 8" key="1">
    <citation type="submission" date="2020-07" db="EMBL/GenBank/DDBJ databases">
        <title>Natrinema (YPL30) sp. nov. and Haloterrigena xxxxxx (YPL8) sp. nov., isolated from a salt mine.</title>
        <authorList>
            <person name="Cui H."/>
        </authorList>
    </citation>
    <scope>NUCLEOTIDE SEQUENCE [LARGE SCALE GENOMIC DNA]</scope>
    <source>
        <strain evidence="7 8">YPL13</strain>
    </source>
</reference>
<name>A0A7D6GRQ2_9EURY</name>
<dbReference type="GO" id="GO:0006633">
    <property type="term" value="P:fatty acid biosynthetic process"/>
    <property type="evidence" value="ECO:0007669"/>
    <property type="project" value="TreeGrafter"/>
</dbReference>
<dbReference type="PROSITE" id="PS00455">
    <property type="entry name" value="AMP_BINDING"/>
    <property type="match status" value="1"/>
</dbReference>
<dbReference type="GO" id="GO:0004321">
    <property type="term" value="F:fatty-acyl-CoA synthase activity"/>
    <property type="evidence" value="ECO:0007669"/>
    <property type="project" value="TreeGrafter"/>
</dbReference>
<dbReference type="PANTHER" id="PTHR43605">
    <property type="entry name" value="ACYL-COENZYME A SYNTHETASE"/>
    <property type="match status" value="1"/>
</dbReference>
<dbReference type="InterPro" id="IPR042099">
    <property type="entry name" value="ANL_N_sf"/>
</dbReference>
<evidence type="ECO:0000313" key="7">
    <source>
        <dbReference type="EMBL" id="QLK26183.1"/>
    </source>
</evidence>
<dbReference type="GeneID" id="56141685"/>
<evidence type="ECO:0000259" key="5">
    <source>
        <dbReference type="Pfam" id="PF00501"/>
    </source>
</evidence>
<dbReference type="PANTHER" id="PTHR43605:SF10">
    <property type="entry name" value="ACYL-COA SYNTHETASE MEDIUM CHAIN FAMILY MEMBER 3"/>
    <property type="match status" value="1"/>
</dbReference>
<dbReference type="Gene3D" id="3.30.300.30">
    <property type="match status" value="1"/>
</dbReference>
<sequence>MSWHIMLEADSYEAARESFEWDVPAGFNAATDLVGKHPDGDRPALLQAFPDGRRETRTFDDLDRRSNAVANALESMGVDYGDRVAVVVPQKPANVLTHLACWKRGAVSLPLSVLFGDDALRYRLQDSGARIAVVDAAQWETIRAVAPDCPALEHVLVVDADPAVDLVGAATVHTFEAAVADRSNEYEPVETDADTPAIIMYTSGSTGDPKGVLHTHDVWVGHCPAFSMYFERDVRGDSIYWTPADWAWIGALGDLVFPAWHYGRPVVGYPMGSFDPETAFEIAAEFDVTDAFIPPTAIRMLMEIDEPSERYDLSLEAICSGGEPLTGEILEWADEALAGTVINELYGQTEANLLVANCRDWFPAKPGSMGKPVPGHDVAVIDPDSGESVEPGEIGEIAVRRGDDPVIFEEYWNAPEKTAAVTLGEWHLTGDLAKRDTEGFLWFVSRDDDLIITSGYRVAPREVEEAILEHAAVEQVGVVGVPDETRGEIIKAVVQLVGGETGSEEVRREIRDLVRERFAEYEYPREIEFVDELPTTTTGKIRRTELA</sequence>
<evidence type="ECO:0000256" key="4">
    <source>
        <dbReference type="ARBA" id="ARBA00022840"/>
    </source>
</evidence>
<evidence type="ECO:0000256" key="3">
    <source>
        <dbReference type="ARBA" id="ARBA00022741"/>
    </source>
</evidence>
<keyword evidence="3" id="KW-0547">Nucleotide-binding</keyword>
<dbReference type="InterPro" id="IPR025110">
    <property type="entry name" value="AMP-bd_C"/>
</dbReference>
<dbReference type="GO" id="GO:0016405">
    <property type="term" value="F:CoA-ligase activity"/>
    <property type="evidence" value="ECO:0007669"/>
    <property type="project" value="UniProtKB-ARBA"/>
</dbReference>
<dbReference type="Proteomes" id="UP000510869">
    <property type="component" value="Chromosome"/>
</dbReference>
<dbReference type="InterPro" id="IPR045851">
    <property type="entry name" value="AMP-bd_C_sf"/>
</dbReference>
<dbReference type="GO" id="GO:0015645">
    <property type="term" value="F:fatty acid ligase activity"/>
    <property type="evidence" value="ECO:0007669"/>
    <property type="project" value="TreeGrafter"/>
</dbReference>
<keyword evidence="4" id="KW-0067">ATP-binding</keyword>
<comment type="similarity">
    <text evidence="1">Belongs to the ATP-dependent AMP-binding enzyme family.</text>
</comment>
<protein>
    <submittedName>
        <fullName evidence="7">AMP-binding protein</fullName>
    </submittedName>
</protein>
<dbReference type="GO" id="GO:0006637">
    <property type="term" value="P:acyl-CoA metabolic process"/>
    <property type="evidence" value="ECO:0007669"/>
    <property type="project" value="TreeGrafter"/>
</dbReference>
<gene>
    <name evidence="7" type="ORF">HYG81_00730</name>
</gene>
<evidence type="ECO:0000259" key="6">
    <source>
        <dbReference type="Pfam" id="PF13193"/>
    </source>
</evidence>
<dbReference type="Gene3D" id="3.40.50.12780">
    <property type="entry name" value="N-terminal domain of ligase-like"/>
    <property type="match status" value="1"/>
</dbReference>
<organism evidence="7 8">
    <name type="scientific">Natrinema zhouii</name>
    <dbReference type="NCBI Taxonomy" id="1710539"/>
    <lineage>
        <taxon>Archaea</taxon>
        <taxon>Methanobacteriati</taxon>
        <taxon>Methanobacteriota</taxon>
        <taxon>Stenosarchaea group</taxon>
        <taxon>Halobacteria</taxon>
        <taxon>Halobacteriales</taxon>
        <taxon>Natrialbaceae</taxon>
        <taxon>Natrinema</taxon>
    </lineage>
</organism>
<dbReference type="InterPro" id="IPR000873">
    <property type="entry name" value="AMP-dep_synth/lig_dom"/>
</dbReference>
<keyword evidence="8" id="KW-1185">Reference proteome</keyword>
<keyword evidence="2" id="KW-0436">Ligase</keyword>
<dbReference type="RefSeq" id="WP_180841362.1">
    <property type="nucleotide sequence ID" value="NZ_CP059154.1"/>
</dbReference>
<feature type="domain" description="AMP-binding enzyme C-terminal" evidence="6">
    <location>
        <begin position="462"/>
        <end position="540"/>
    </location>
</feature>
<feature type="domain" description="AMP-dependent synthetase/ligase" evidence="5">
    <location>
        <begin position="40"/>
        <end position="412"/>
    </location>
</feature>
<evidence type="ECO:0000256" key="2">
    <source>
        <dbReference type="ARBA" id="ARBA00022598"/>
    </source>
</evidence>
<dbReference type="Pfam" id="PF00501">
    <property type="entry name" value="AMP-binding"/>
    <property type="match status" value="1"/>
</dbReference>
<dbReference type="EMBL" id="CP059154">
    <property type="protein sequence ID" value="QLK26183.1"/>
    <property type="molecule type" value="Genomic_DNA"/>
</dbReference>
<dbReference type="InterPro" id="IPR051087">
    <property type="entry name" value="Mitochondrial_ACSM"/>
</dbReference>
<evidence type="ECO:0000313" key="8">
    <source>
        <dbReference type="Proteomes" id="UP000510869"/>
    </source>
</evidence>
<dbReference type="Pfam" id="PF13193">
    <property type="entry name" value="AMP-binding_C"/>
    <property type="match status" value="1"/>
</dbReference>